<feature type="transmembrane region" description="Helical" evidence="2">
    <location>
        <begin position="269"/>
        <end position="288"/>
    </location>
</feature>
<dbReference type="AlphaFoldDB" id="A0A543HIT7"/>
<proteinExistence type="predicted"/>
<sequence>MGTEAGVAGSHRAGDLASARDGSPETSSDPSREPENGSPEGDAADGTLDAPGEAPWLLRDPLRAVAIVLTVIALGVRLSVVKDSFFITDDFMLSARAVENTLGWDYLTRVHTGHFEPIGFATMWLLAHLAPLNWTVAVIVLVAGQVVLAALVWSLLVELFGRRWLVLLPYGIFCLTPLTLPAFTWLSAAIIWLPLMIAIAGGLRSHTRYVRHGRPRDAVLAVVWLVVGLASFEKIVIVLPYLVFFTLAITPGARRGVRSVWAIFRRTGPVWIGYLAAFALYLVLYLPGVRSAGNDSPVTPPPAGPLTDFVYLSVFRTFIPGTFGGPWDWQPTSYALAIVDSPRAFDWVMWILAAAVLFGSLLVRRHGGRFWLALGVYLLGSLATIAAGRVAYGGAIVALETRYLADATVPLVVTLGACLMPLRGEAHPWTSTGRDLLAAVPRRVGVVAVAVMAVVVTGISFHAMGGYARFSTGNPARAFVTNTISSLERLPADARVWDTEVPGGIIGPLFAQYNLTSRYLSPLQDEQTRADARTRRAFTNPYVLSQDGSLVPMGMSEVARSVPHTGCYTSTGGSIEVPLTQRVAEWGWAVRLGYLADQSTVASVTLGDDTVSVPFTKGVGQVWLSFVSAGDRITVSGISPGVNFCVGDAQVGFPAPAAAS</sequence>
<dbReference type="OrthoDB" id="3778510at2"/>
<organism evidence="3 4">
    <name type="scientific">Humibacillus xanthopallidus</name>
    <dbReference type="NCBI Taxonomy" id="412689"/>
    <lineage>
        <taxon>Bacteria</taxon>
        <taxon>Bacillati</taxon>
        <taxon>Actinomycetota</taxon>
        <taxon>Actinomycetes</taxon>
        <taxon>Micrococcales</taxon>
        <taxon>Intrasporangiaceae</taxon>
        <taxon>Humibacillus</taxon>
    </lineage>
</organism>
<evidence type="ECO:0000256" key="1">
    <source>
        <dbReference type="SAM" id="MobiDB-lite"/>
    </source>
</evidence>
<dbReference type="RefSeq" id="WP_141845621.1">
    <property type="nucleotide sequence ID" value="NZ_VFPM01000003.1"/>
</dbReference>
<feature type="transmembrane region" description="Helical" evidence="2">
    <location>
        <begin position="347"/>
        <end position="363"/>
    </location>
</feature>
<name>A0A543HIT7_9MICO</name>
<comment type="caution">
    <text evidence="3">The sequence shown here is derived from an EMBL/GenBank/DDBJ whole genome shotgun (WGS) entry which is preliminary data.</text>
</comment>
<protein>
    <recommendedName>
        <fullName evidence="5">4-amino-4-deoxy-L-arabinose transferase-like glycosyltransferase</fullName>
    </recommendedName>
</protein>
<keyword evidence="4" id="KW-1185">Reference proteome</keyword>
<dbReference type="Proteomes" id="UP000316747">
    <property type="component" value="Unassembled WGS sequence"/>
</dbReference>
<feature type="transmembrane region" description="Helical" evidence="2">
    <location>
        <begin position="403"/>
        <end position="422"/>
    </location>
</feature>
<keyword evidence="2" id="KW-0472">Membrane</keyword>
<feature type="region of interest" description="Disordered" evidence="1">
    <location>
        <begin position="1"/>
        <end position="50"/>
    </location>
</feature>
<feature type="transmembrane region" description="Helical" evidence="2">
    <location>
        <begin position="134"/>
        <end position="157"/>
    </location>
</feature>
<dbReference type="EMBL" id="VFPM01000003">
    <property type="protein sequence ID" value="TQM58263.1"/>
    <property type="molecule type" value="Genomic_DNA"/>
</dbReference>
<feature type="transmembrane region" description="Helical" evidence="2">
    <location>
        <begin position="370"/>
        <end position="391"/>
    </location>
</feature>
<keyword evidence="2" id="KW-1133">Transmembrane helix</keyword>
<evidence type="ECO:0000313" key="3">
    <source>
        <dbReference type="EMBL" id="TQM58263.1"/>
    </source>
</evidence>
<feature type="transmembrane region" description="Helical" evidence="2">
    <location>
        <begin position="443"/>
        <end position="464"/>
    </location>
</feature>
<accession>A0A543HIT7</accession>
<feature type="transmembrane region" description="Helical" evidence="2">
    <location>
        <begin position="62"/>
        <end position="80"/>
    </location>
</feature>
<evidence type="ECO:0000313" key="4">
    <source>
        <dbReference type="Proteomes" id="UP000316747"/>
    </source>
</evidence>
<feature type="transmembrane region" description="Helical" evidence="2">
    <location>
        <begin position="164"/>
        <end position="183"/>
    </location>
</feature>
<evidence type="ECO:0008006" key="5">
    <source>
        <dbReference type="Google" id="ProtNLM"/>
    </source>
</evidence>
<evidence type="ECO:0000256" key="2">
    <source>
        <dbReference type="SAM" id="Phobius"/>
    </source>
</evidence>
<reference evidence="3 4" key="1">
    <citation type="submission" date="2019-06" db="EMBL/GenBank/DDBJ databases">
        <title>Genome sequencing of plant associated microbes to promote plant fitness in Sorghum bicolor and Oryza sativa.</title>
        <authorList>
            <person name="Coleman-Derr D."/>
        </authorList>
    </citation>
    <scope>NUCLEOTIDE SEQUENCE [LARGE SCALE GENOMIC DNA]</scope>
    <source>
        <strain evidence="3 4">KV-663</strain>
    </source>
</reference>
<gene>
    <name evidence="3" type="ORF">FBY41_3625</name>
</gene>
<feature type="transmembrane region" description="Helical" evidence="2">
    <location>
        <begin position="218"/>
        <end position="249"/>
    </location>
</feature>
<keyword evidence="2" id="KW-0812">Transmembrane</keyword>